<dbReference type="PANTHER" id="PTHR24092">
    <property type="entry name" value="PROBABLE PHOSPHOLIPID-TRANSPORTING ATPASE"/>
    <property type="match status" value="1"/>
</dbReference>
<evidence type="ECO:0000256" key="12">
    <source>
        <dbReference type="ARBA" id="ARBA00034036"/>
    </source>
</evidence>
<dbReference type="SFLD" id="SFLDS00003">
    <property type="entry name" value="Haloacid_Dehalogenase"/>
    <property type="match status" value="1"/>
</dbReference>
<dbReference type="InterPro" id="IPR023299">
    <property type="entry name" value="ATPase_P-typ_cyto_dom_N"/>
</dbReference>
<dbReference type="SUPFAM" id="SSF81653">
    <property type="entry name" value="Calcium ATPase, transduction domain A"/>
    <property type="match status" value="1"/>
</dbReference>
<gene>
    <name evidence="21" type="ORF">H696_04380</name>
</gene>
<feature type="domain" description="P-type ATPase C-terminal" evidence="20">
    <location>
        <begin position="1085"/>
        <end position="1327"/>
    </location>
</feature>
<dbReference type="GO" id="GO:0000287">
    <property type="term" value="F:magnesium ion binding"/>
    <property type="evidence" value="ECO:0007669"/>
    <property type="project" value="UniProtKB-UniRule"/>
</dbReference>
<dbReference type="InterPro" id="IPR059000">
    <property type="entry name" value="ATPase_P-type_domA"/>
</dbReference>
<dbReference type="eggNOG" id="KOG0206">
    <property type="taxonomic scope" value="Eukaryota"/>
</dbReference>
<dbReference type="SUPFAM" id="SSF81660">
    <property type="entry name" value="Metal cation-transporting ATPase, ATP-binding domain N"/>
    <property type="match status" value="1"/>
</dbReference>
<proteinExistence type="inferred from homology"/>
<dbReference type="FunFam" id="3.40.50.1000:FF:000001">
    <property type="entry name" value="Phospholipid-transporting ATPase IC"/>
    <property type="match status" value="1"/>
</dbReference>
<dbReference type="RefSeq" id="XP_009496532.1">
    <property type="nucleotide sequence ID" value="XM_009498257.1"/>
</dbReference>
<dbReference type="Pfam" id="PF16209">
    <property type="entry name" value="PhoLip_ATPase_N"/>
    <property type="match status" value="1"/>
</dbReference>
<evidence type="ECO:0000256" key="13">
    <source>
        <dbReference type="PIRSR" id="PIRSR606539-1"/>
    </source>
</evidence>
<keyword evidence="7 14" id="KW-0067">ATP-binding</keyword>
<keyword evidence="9 16" id="KW-1278">Translocase</keyword>
<keyword evidence="22" id="KW-1185">Reference proteome</keyword>
<feature type="binding site" evidence="14">
    <location>
        <position position="720"/>
    </location>
    <ligand>
        <name>ATP</name>
        <dbReference type="ChEBI" id="CHEBI:30616"/>
    </ligand>
</feature>
<dbReference type="SUPFAM" id="SSF81665">
    <property type="entry name" value="Calcium ATPase, transmembrane domain M"/>
    <property type="match status" value="1"/>
</dbReference>
<dbReference type="SFLD" id="SFLDF00027">
    <property type="entry name" value="p-type_atpase"/>
    <property type="match status" value="1"/>
</dbReference>
<dbReference type="STRING" id="691883.A0A058Z4D8"/>
<evidence type="ECO:0000256" key="2">
    <source>
        <dbReference type="ARBA" id="ARBA00004308"/>
    </source>
</evidence>
<evidence type="ECO:0000256" key="17">
    <source>
        <dbReference type="SAM" id="MobiDB-lite"/>
    </source>
</evidence>
<dbReference type="Proteomes" id="UP000030693">
    <property type="component" value="Unassembled WGS sequence"/>
</dbReference>
<keyword evidence="11 16" id="KW-0472">Membrane</keyword>
<evidence type="ECO:0000256" key="8">
    <source>
        <dbReference type="ARBA" id="ARBA00022842"/>
    </source>
</evidence>
<keyword evidence="5 15" id="KW-0479">Metal-binding</keyword>
<evidence type="ECO:0000256" key="4">
    <source>
        <dbReference type="ARBA" id="ARBA00022692"/>
    </source>
</evidence>
<dbReference type="PRINTS" id="PR00119">
    <property type="entry name" value="CATATPASE"/>
</dbReference>
<evidence type="ECO:0000256" key="9">
    <source>
        <dbReference type="ARBA" id="ARBA00022967"/>
    </source>
</evidence>
<dbReference type="EMBL" id="KB932207">
    <property type="protein sequence ID" value="KCV68961.1"/>
    <property type="molecule type" value="Genomic_DNA"/>
</dbReference>
<feature type="domain" description="P-type ATPase N-terminal" evidence="19">
    <location>
        <begin position="145"/>
        <end position="198"/>
    </location>
</feature>
<evidence type="ECO:0000313" key="22">
    <source>
        <dbReference type="Proteomes" id="UP000030693"/>
    </source>
</evidence>
<dbReference type="Gene3D" id="3.40.50.1000">
    <property type="entry name" value="HAD superfamily/HAD-like"/>
    <property type="match status" value="1"/>
</dbReference>
<feature type="transmembrane region" description="Helical" evidence="16">
    <location>
        <begin position="1263"/>
        <end position="1287"/>
    </location>
</feature>
<feature type="binding site" evidence="14">
    <location>
        <position position="937"/>
    </location>
    <ligand>
        <name>ATP</name>
        <dbReference type="ChEBI" id="CHEBI:30616"/>
    </ligand>
</feature>
<dbReference type="GO" id="GO:0140326">
    <property type="term" value="F:ATPase-coupled intramembrane lipid transporter activity"/>
    <property type="evidence" value="ECO:0007669"/>
    <property type="project" value="UniProtKB-EC"/>
</dbReference>
<dbReference type="PANTHER" id="PTHR24092:SF218">
    <property type="entry name" value="PHOSPHOLIPID-TRANSPORTING ATPASE"/>
    <property type="match status" value="1"/>
</dbReference>
<feature type="binding site" evidence="15">
    <location>
        <position position="582"/>
    </location>
    <ligand>
        <name>Mg(2+)</name>
        <dbReference type="ChEBI" id="CHEBI:18420"/>
    </ligand>
</feature>
<dbReference type="Gene3D" id="2.70.150.10">
    <property type="entry name" value="Calcium-transporting ATPase, cytoplasmic transduction domain A"/>
    <property type="match status" value="1"/>
</dbReference>
<feature type="binding site" evidence="15">
    <location>
        <position position="1063"/>
    </location>
    <ligand>
        <name>Mg(2+)</name>
        <dbReference type="ChEBI" id="CHEBI:18420"/>
    </ligand>
</feature>
<feature type="transmembrane region" description="Helical" evidence="16">
    <location>
        <begin position="1200"/>
        <end position="1218"/>
    </location>
</feature>
<dbReference type="GO" id="GO:0016887">
    <property type="term" value="F:ATP hydrolysis activity"/>
    <property type="evidence" value="ECO:0007669"/>
    <property type="project" value="InterPro"/>
</dbReference>
<dbReference type="InterPro" id="IPR018303">
    <property type="entry name" value="ATPase_P-typ_P_site"/>
</dbReference>
<dbReference type="Pfam" id="PF16212">
    <property type="entry name" value="PhoLip_ATPase_C"/>
    <property type="match status" value="1"/>
</dbReference>
<evidence type="ECO:0000256" key="16">
    <source>
        <dbReference type="RuleBase" id="RU362033"/>
    </source>
</evidence>
<dbReference type="FunFam" id="3.40.50.1000:FF:000014">
    <property type="entry name" value="Phospholipid-transporting ATPase"/>
    <property type="match status" value="1"/>
</dbReference>
<feature type="transmembrane region" description="Helical" evidence="16">
    <location>
        <begin position="478"/>
        <end position="503"/>
    </location>
</feature>
<dbReference type="GO" id="GO:0045332">
    <property type="term" value="P:phospholipid translocation"/>
    <property type="evidence" value="ECO:0007669"/>
    <property type="project" value="TreeGrafter"/>
</dbReference>
<name>A0A058Z4D8_FONAL</name>
<feature type="region of interest" description="Disordered" evidence="17">
    <location>
        <begin position="617"/>
        <end position="639"/>
    </location>
</feature>
<dbReference type="GO" id="GO:0005886">
    <property type="term" value="C:plasma membrane"/>
    <property type="evidence" value="ECO:0007669"/>
    <property type="project" value="TreeGrafter"/>
</dbReference>
<feature type="active site" description="4-aspartylphosphate intermediate" evidence="13">
    <location>
        <position position="582"/>
    </location>
</feature>
<dbReference type="NCBIfam" id="TIGR01494">
    <property type="entry name" value="ATPase_P-type"/>
    <property type="match status" value="1"/>
</dbReference>
<dbReference type="InterPro" id="IPR001757">
    <property type="entry name" value="P_typ_ATPase"/>
</dbReference>
<evidence type="ECO:0000256" key="15">
    <source>
        <dbReference type="PIRSR" id="PIRSR606539-3"/>
    </source>
</evidence>
<dbReference type="InterPro" id="IPR006539">
    <property type="entry name" value="P-type_ATPase_IV"/>
</dbReference>
<dbReference type="Pfam" id="PF00122">
    <property type="entry name" value="E1-E2_ATPase"/>
    <property type="match status" value="1"/>
</dbReference>
<dbReference type="GeneID" id="20529105"/>
<dbReference type="InterPro" id="IPR023214">
    <property type="entry name" value="HAD_sf"/>
</dbReference>
<evidence type="ECO:0000256" key="7">
    <source>
        <dbReference type="ARBA" id="ARBA00022840"/>
    </source>
</evidence>
<feature type="binding site" evidence="15">
    <location>
        <position position="584"/>
    </location>
    <ligand>
        <name>Mg(2+)</name>
        <dbReference type="ChEBI" id="CHEBI:18420"/>
    </ligand>
</feature>
<evidence type="ECO:0000256" key="6">
    <source>
        <dbReference type="ARBA" id="ARBA00022741"/>
    </source>
</evidence>
<comment type="catalytic activity">
    <reaction evidence="12 16">
        <text>ATP + H2O + phospholipidSide 1 = ADP + phosphate + phospholipidSide 2.</text>
        <dbReference type="EC" id="7.6.2.1"/>
    </reaction>
</comment>
<dbReference type="NCBIfam" id="TIGR01652">
    <property type="entry name" value="ATPase-Plipid"/>
    <property type="match status" value="1"/>
</dbReference>
<dbReference type="GO" id="GO:0005524">
    <property type="term" value="F:ATP binding"/>
    <property type="evidence" value="ECO:0007669"/>
    <property type="project" value="UniProtKB-UniRule"/>
</dbReference>
<dbReference type="InterPro" id="IPR032631">
    <property type="entry name" value="P-type_ATPase_N"/>
</dbReference>
<feature type="binding site" evidence="14">
    <location>
        <position position="582"/>
    </location>
    <ligand>
        <name>ATP</name>
        <dbReference type="ChEBI" id="CHEBI:30616"/>
    </ligand>
</feature>
<evidence type="ECO:0000259" key="19">
    <source>
        <dbReference type="Pfam" id="PF16209"/>
    </source>
</evidence>
<feature type="region of interest" description="Disordered" evidence="17">
    <location>
        <begin position="522"/>
        <end position="552"/>
    </location>
</feature>
<feature type="binding site" evidence="14">
    <location>
        <position position="936"/>
    </location>
    <ligand>
        <name>ATP</name>
        <dbReference type="ChEBI" id="CHEBI:30616"/>
    </ligand>
</feature>
<feature type="transmembrane region" description="Helical" evidence="16">
    <location>
        <begin position="1230"/>
        <end position="1251"/>
    </location>
</feature>
<dbReference type="InterPro" id="IPR044492">
    <property type="entry name" value="P_typ_ATPase_HD_dom"/>
</dbReference>
<feature type="binding site" evidence="14">
    <location>
        <position position="1062"/>
    </location>
    <ligand>
        <name>ATP</name>
        <dbReference type="ChEBI" id="CHEBI:30616"/>
    </ligand>
</feature>
<protein>
    <recommendedName>
        <fullName evidence="16">Phospholipid-transporting ATPase</fullName>
        <ecNumber evidence="16">7.6.2.1</ecNumber>
    </recommendedName>
</protein>
<evidence type="ECO:0000259" key="20">
    <source>
        <dbReference type="Pfam" id="PF16212"/>
    </source>
</evidence>
<keyword evidence="6 14" id="KW-0547">Nucleotide-binding</keyword>
<comment type="subcellular location">
    <subcellularLocation>
        <location evidence="2">Endomembrane system</location>
    </subcellularLocation>
    <subcellularLocation>
        <location evidence="1 16">Membrane</location>
        <topology evidence="1 16">Multi-pass membrane protein</topology>
    </subcellularLocation>
</comment>
<dbReference type="InterPro" id="IPR023298">
    <property type="entry name" value="ATPase_P-typ_TM_dom_sf"/>
</dbReference>
<keyword evidence="4 16" id="KW-0812">Transmembrane</keyword>
<keyword evidence="10 16" id="KW-1133">Transmembrane helix</keyword>
<evidence type="ECO:0000256" key="5">
    <source>
        <dbReference type="ARBA" id="ARBA00022723"/>
    </source>
</evidence>
<feature type="binding site" evidence="14">
    <location>
        <position position="789"/>
    </location>
    <ligand>
        <name>ATP</name>
        <dbReference type="ChEBI" id="CHEBI:30616"/>
    </ligand>
</feature>
<feature type="region of interest" description="Disordered" evidence="17">
    <location>
        <begin position="1424"/>
        <end position="1443"/>
    </location>
</feature>
<evidence type="ECO:0000259" key="18">
    <source>
        <dbReference type="Pfam" id="PF00122"/>
    </source>
</evidence>
<feature type="binding site" evidence="14">
    <location>
        <position position="1033"/>
    </location>
    <ligand>
        <name>ATP</name>
        <dbReference type="ChEBI" id="CHEBI:30616"/>
    </ligand>
</feature>
<feature type="binding site" evidence="14">
    <location>
        <position position="1039"/>
    </location>
    <ligand>
        <name>ATP</name>
        <dbReference type="ChEBI" id="CHEBI:30616"/>
    </ligand>
</feature>
<evidence type="ECO:0000256" key="3">
    <source>
        <dbReference type="ARBA" id="ARBA00008109"/>
    </source>
</evidence>
<evidence type="ECO:0000256" key="11">
    <source>
        <dbReference type="ARBA" id="ARBA00023136"/>
    </source>
</evidence>
<dbReference type="OrthoDB" id="377733at2759"/>
<dbReference type="OMA" id="NISMACG"/>
<evidence type="ECO:0000256" key="10">
    <source>
        <dbReference type="ARBA" id="ARBA00022989"/>
    </source>
</evidence>
<dbReference type="SUPFAM" id="SSF56784">
    <property type="entry name" value="HAD-like"/>
    <property type="match status" value="1"/>
</dbReference>
<comment type="similarity">
    <text evidence="3 16">Belongs to the cation transport ATPase (P-type) (TC 3.A.3) family. Type IV subfamily.</text>
</comment>
<feature type="binding site" evidence="14">
    <location>
        <position position="765"/>
    </location>
    <ligand>
        <name>ATP</name>
        <dbReference type="ChEBI" id="CHEBI:30616"/>
    </ligand>
</feature>
<evidence type="ECO:0000256" key="14">
    <source>
        <dbReference type="PIRSR" id="PIRSR606539-2"/>
    </source>
</evidence>
<feature type="transmembrane region" description="Helical" evidence="16">
    <location>
        <begin position="1299"/>
        <end position="1321"/>
    </location>
</feature>
<reference evidence="21" key="1">
    <citation type="submission" date="2013-04" db="EMBL/GenBank/DDBJ databases">
        <title>The Genome Sequence of Fonticula alba ATCC 38817.</title>
        <authorList>
            <consortium name="The Broad Institute Genomics Platform"/>
            <person name="Russ C."/>
            <person name="Cuomo C."/>
            <person name="Burger G."/>
            <person name="Gray M.W."/>
            <person name="Holland P.W.H."/>
            <person name="King N."/>
            <person name="Lang F.B.F."/>
            <person name="Roger A.J."/>
            <person name="Ruiz-Trillo I."/>
            <person name="Brown M."/>
            <person name="Walker B."/>
            <person name="Young S."/>
            <person name="Zeng Q."/>
            <person name="Gargeya S."/>
            <person name="Fitzgerald M."/>
            <person name="Haas B."/>
            <person name="Abouelleil A."/>
            <person name="Allen A.W."/>
            <person name="Alvarado L."/>
            <person name="Arachchi H.M."/>
            <person name="Berlin A.M."/>
            <person name="Chapman S.B."/>
            <person name="Gainer-Dewar J."/>
            <person name="Goldberg J."/>
            <person name="Griggs A."/>
            <person name="Gujja S."/>
            <person name="Hansen M."/>
            <person name="Howarth C."/>
            <person name="Imamovic A."/>
            <person name="Ireland A."/>
            <person name="Larimer J."/>
            <person name="McCowan C."/>
            <person name="Murphy C."/>
            <person name="Pearson M."/>
            <person name="Poon T.W."/>
            <person name="Priest M."/>
            <person name="Roberts A."/>
            <person name="Saif S."/>
            <person name="Shea T."/>
            <person name="Sisk P."/>
            <person name="Sykes S."/>
            <person name="Wortman J."/>
            <person name="Nusbaum C."/>
            <person name="Birren B."/>
        </authorList>
    </citation>
    <scope>NUCLEOTIDE SEQUENCE [LARGE SCALE GENOMIC DNA]</scope>
    <source>
        <strain evidence="21">ATCC 38817</strain>
    </source>
</reference>
<dbReference type="InterPro" id="IPR008250">
    <property type="entry name" value="ATPase_P-typ_transduc_dom_A_sf"/>
</dbReference>
<feature type="binding site" evidence="14">
    <location>
        <position position="583"/>
    </location>
    <ligand>
        <name>ATP</name>
        <dbReference type="ChEBI" id="CHEBI:30616"/>
    </ligand>
</feature>
<dbReference type="InterPro" id="IPR036412">
    <property type="entry name" value="HAD-like_sf"/>
</dbReference>
<organism evidence="21">
    <name type="scientific">Fonticula alba</name>
    <name type="common">Slime mold</name>
    <dbReference type="NCBI Taxonomy" id="691883"/>
    <lineage>
        <taxon>Eukaryota</taxon>
        <taxon>Rotosphaerida</taxon>
        <taxon>Fonticulaceae</taxon>
        <taxon>Fonticula</taxon>
    </lineage>
</organism>
<feature type="binding site" evidence="14">
    <location>
        <position position="584"/>
    </location>
    <ligand>
        <name>ATP</name>
        <dbReference type="ChEBI" id="CHEBI:30616"/>
    </ligand>
</feature>
<feature type="binding site" evidence="14">
    <location>
        <position position="935"/>
    </location>
    <ligand>
        <name>ATP</name>
        <dbReference type="ChEBI" id="CHEBI:30616"/>
    </ligand>
</feature>
<keyword evidence="8 15" id="KW-0460">Magnesium</keyword>
<dbReference type="Gene3D" id="3.40.1110.10">
    <property type="entry name" value="Calcium-transporting ATPase, cytoplasmic domain N"/>
    <property type="match status" value="1"/>
</dbReference>
<feature type="binding site" evidence="15">
    <location>
        <position position="1059"/>
    </location>
    <ligand>
        <name>Mg(2+)</name>
        <dbReference type="ChEBI" id="CHEBI:18420"/>
    </ligand>
</feature>
<sequence>MVRLSRKKIDFEIPPDADSEPVTDYRAFELDAGHLFDDSLPTSAPLSASPASPTARPYVDPTAPLLDSATGMIVSSVGSIQGRDYVTSILPLNNGAGDDSGDIGGDGGPGNDQALTADEQDHLATPTPPPYSVLVNATFPSSSKPPSNYIRTTKYTFLTFLPLNLFSQFKRYYNLYFLFASLLSVALPEASPVSPSLMILPLLMVVIVTMIKDAFEDLMRFSSDRASNSLPVRVRRSGVAATGKRSLSSQHLSPDDDMSEGFQMVASRDVCPGDIVLVKRDETIPADIVILASSNTVEGHCFIQTAQLDGETNLKRRQAALRGETVGKDSTKSDILCSARRDYGRIDCDAPNAHQYHFEGQLDWIVRQQSVGLQMGLGPEHVALRGAVLKNTEAIYGAVVYVGADTKIMRNTIAPQLKHSTMESTINQLVLSIFVLNFIILAYSAASSAIWHKKHGVAAWYLNWTAADTNSTVGVYHLISYFVMWTYLVPISLFVSMEVVRFFQALFMQWDKQMMSPEIGGSGGDMARSSELAGTGANPFDSPPALSASSSQDRLAPKMIPMGANNSNLNEDLGQIQHIFSDKTGTLTQNLMRVYGWSVGARTYVDPINLRDSGLGDATASTAADDQPSDASRDLLSPSAQPRDLLRTAILSGTPFEQAAAQRFVQAVTLCAGVVSSVAEGGSIDMAPPLGLVVGSPPSASRVPPEYAHPLNYDGDSPDELALLSHLQAQEGIRLFTVSEKERVVSSDVFPDGFQRWTLHYTLPFSSARKRMSVVVQDQSTGEYFIFSKGADSVIFGLSAAGQAGVPESSLDTLDYHPRGLALTQGFVDAFASTGLRTLVFGYRLLSADEFQTFSEAHQAAEMIVGSGGADAGLADDGTTPLGGGRAAALTRAYALIERDFLILGSSAVEDRLQDNVAQTIEQLLAADIRFWLLTGDKMATSIAVGVSCGLVQNAPGNGTAPGVAGPADVVRISGARTLADCRLKLVAILDKLTPSTTIVVDGTSLVNILKYPELSAHFLQAANLARSVICCRVSPAQKAEVVDLVRRESGSITLSIGDGANDVSMLQAAHVGVGLRGREGSQAARAADYTLGEFQHLARLVIIHGRYSLMRMGDLVTFSFYKNAAFIIVVFWWGYQSGWSGVSLFNDRVMALYNVFYSSFPPLCQALFDFDVQEGVLLRVPRLYQQPRDEKINFGAVRLGRWMFDGLAQSGLVYLIILGSLNWLDGADLNFGSLSVLASTTVITLVLMRLAIRVRSWTLSIFWAFFFSLVLYYLTICTVSALGFIFGGSVLHLLSSPYAHLVSALAITAALLPAITFGAYRALFMPHDSQLAVESAHVGKVDRLAEESALGRASLSRSFSSTLNLGVSHVDSFGNDGDDDGHAGGAGSGSAYLRSSRWSASVDDAAGGLSSSIAYTQVSNFASQRNSSGNYSSDESRPLLQY</sequence>
<feature type="compositionally biased region" description="Polar residues" evidence="17">
    <location>
        <begin position="1424"/>
        <end position="1434"/>
    </location>
</feature>
<feature type="transmembrane region" description="Helical" evidence="16">
    <location>
        <begin position="429"/>
        <end position="451"/>
    </location>
</feature>
<dbReference type="SFLD" id="SFLDG00002">
    <property type="entry name" value="C1.7:_P-type_atpase_like"/>
    <property type="match status" value="1"/>
</dbReference>
<evidence type="ECO:0000313" key="21">
    <source>
        <dbReference type="EMBL" id="KCV68961.1"/>
    </source>
</evidence>
<comment type="cofactor">
    <cofactor evidence="15">
        <name>Mg(2+)</name>
        <dbReference type="ChEBI" id="CHEBI:18420"/>
    </cofactor>
</comment>
<feature type="transmembrane region" description="Helical" evidence="16">
    <location>
        <begin position="1116"/>
        <end position="1136"/>
    </location>
</feature>
<dbReference type="EC" id="7.6.2.1" evidence="16"/>
<feature type="binding site" evidence="14">
    <location>
        <position position="1063"/>
    </location>
    <ligand>
        <name>ATP</name>
        <dbReference type="ChEBI" id="CHEBI:30616"/>
    </ligand>
</feature>
<dbReference type="Pfam" id="PF13246">
    <property type="entry name" value="Cation_ATPase"/>
    <property type="match status" value="1"/>
</dbReference>
<feature type="domain" description="P-type ATPase A" evidence="18">
    <location>
        <begin position="261"/>
        <end position="298"/>
    </location>
</feature>
<feature type="binding site" evidence="14">
    <location>
        <position position="837"/>
    </location>
    <ligand>
        <name>ATP</name>
        <dbReference type="ChEBI" id="CHEBI:30616"/>
    </ligand>
</feature>
<dbReference type="InterPro" id="IPR032630">
    <property type="entry name" value="P_typ_ATPase_c"/>
</dbReference>
<accession>A0A058Z4D8</accession>
<dbReference type="PROSITE" id="PS00154">
    <property type="entry name" value="ATPASE_E1_E2"/>
    <property type="match status" value="1"/>
</dbReference>
<evidence type="ECO:0000256" key="1">
    <source>
        <dbReference type="ARBA" id="ARBA00004141"/>
    </source>
</evidence>